<gene>
    <name evidence="1" type="ORF">QAD02_021747</name>
</gene>
<reference evidence="1" key="1">
    <citation type="submission" date="2023-04" db="EMBL/GenBank/DDBJ databases">
        <title>A chromosome-level genome assembly of the parasitoid wasp Eretmocerus hayati.</title>
        <authorList>
            <person name="Zhong Y."/>
            <person name="Liu S."/>
            <person name="Liu Y."/>
        </authorList>
    </citation>
    <scope>NUCLEOTIDE SEQUENCE</scope>
    <source>
        <strain evidence="1">ZJU_SS_LIU_2023</strain>
    </source>
</reference>
<sequence length="215" mass="23269">MHRTEKPTAAARITNFFETDNQQVAVPVAAPMTDTNFRLPNGMRASPSTAVFVETSNSQPYRRSHIASKWTVPTPDTGHYPSNGLPTTSIFAIPASSASCRPSESLHTTRPVAEEMRQFSTPTNHQQAAAPIPVLERRLNLQPRGEILANGPIAIPVVKPNICSLSNSQTTSASTVMSNSTGISSSDLQRPALHFIATMGNTNCNQRLANQLHIQ</sequence>
<dbReference type="Proteomes" id="UP001239111">
    <property type="component" value="Chromosome 1"/>
</dbReference>
<proteinExistence type="predicted"/>
<name>A0ACC2PTK9_9HYME</name>
<keyword evidence="2" id="KW-1185">Reference proteome</keyword>
<protein>
    <submittedName>
        <fullName evidence="1">Uncharacterized protein</fullName>
    </submittedName>
</protein>
<evidence type="ECO:0000313" key="1">
    <source>
        <dbReference type="EMBL" id="KAJ8685954.1"/>
    </source>
</evidence>
<dbReference type="EMBL" id="CM056741">
    <property type="protein sequence ID" value="KAJ8685954.1"/>
    <property type="molecule type" value="Genomic_DNA"/>
</dbReference>
<accession>A0ACC2PTK9</accession>
<comment type="caution">
    <text evidence="1">The sequence shown here is derived from an EMBL/GenBank/DDBJ whole genome shotgun (WGS) entry which is preliminary data.</text>
</comment>
<organism evidence="1 2">
    <name type="scientific">Eretmocerus hayati</name>
    <dbReference type="NCBI Taxonomy" id="131215"/>
    <lineage>
        <taxon>Eukaryota</taxon>
        <taxon>Metazoa</taxon>
        <taxon>Ecdysozoa</taxon>
        <taxon>Arthropoda</taxon>
        <taxon>Hexapoda</taxon>
        <taxon>Insecta</taxon>
        <taxon>Pterygota</taxon>
        <taxon>Neoptera</taxon>
        <taxon>Endopterygota</taxon>
        <taxon>Hymenoptera</taxon>
        <taxon>Apocrita</taxon>
        <taxon>Proctotrupomorpha</taxon>
        <taxon>Chalcidoidea</taxon>
        <taxon>Aphelinidae</taxon>
        <taxon>Aphelininae</taxon>
        <taxon>Eretmocerus</taxon>
    </lineage>
</organism>
<evidence type="ECO:0000313" key="2">
    <source>
        <dbReference type="Proteomes" id="UP001239111"/>
    </source>
</evidence>